<dbReference type="InterPro" id="IPR010724">
    <property type="entry name" value="RepA_N"/>
</dbReference>
<name>A0A6C2C1W7_9LACO</name>
<protein>
    <submittedName>
        <fullName evidence="3">Replication initiator protein A</fullName>
    </submittedName>
</protein>
<dbReference type="Proteomes" id="UP000371977">
    <property type="component" value="Unassembled WGS sequence"/>
</dbReference>
<reference evidence="3 4" key="1">
    <citation type="submission" date="2019-01" db="EMBL/GenBank/DDBJ databases">
        <title>Weissella sp. nov., a novel lactic acid bacterium isolated from animal feces.</title>
        <authorList>
            <person name="Wang L.-T."/>
        </authorList>
    </citation>
    <scope>NUCLEOTIDE SEQUENCE [LARGE SCALE GENOMIC DNA]</scope>
    <source>
        <strain evidence="3 4">8H-2</strain>
    </source>
</reference>
<dbReference type="EMBL" id="SDGZ01000025">
    <property type="protein sequence ID" value="TYC47988.1"/>
    <property type="molecule type" value="Genomic_DNA"/>
</dbReference>
<gene>
    <name evidence="3" type="ORF">ESZ50_10180</name>
</gene>
<dbReference type="OrthoDB" id="1695311at2"/>
<evidence type="ECO:0000259" key="2">
    <source>
        <dbReference type="Pfam" id="PF06970"/>
    </source>
</evidence>
<sequence length="269" mass="30852">MERININQVLTSERFYQVPKALFELSYYKPMSLSSKMAYGILKDRFQLSLSNKWIDENGHVYFIFTIKNLQDILDMGKTKVIQVKKELAEYGLLVEVRQGMNKPNRLYIGSIQEVIHRDEPSDSKEVQNVNLRKFRKRTSGSSENGRPEVQNMNPNDTDVNETDYKDTEIISFLDDDQISQTTRVQMASEEQVIADELQKDMGIDYSKLNTAQKKQLLEWVSKTELSTVLAAINKSGLAGGKTVGYVVSTVQTIENENQEKMRAAAERY</sequence>
<feature type="region of interest" description="Disordered" evidence="1">
    <location>
        <begin position="136"/>
        <end position="162"/>
    </location>
</feature>
<proteinExistence type="predicted"/>
<feature type="domain" description="Replication initiator A N-terminal" evidence="2">
    <location>
        <begin position="14"/>
        <end position="88"/>
    </location>
</feature>
<comment type="caution">
    <text evidence="3">The sequence shown here is derived from an EMBL/GenBank/DDBJ whole genome shotgun (WGS) entry which is preliminary data.</text>
</comment>
<organism evidence="3 4">
    <name type="scientific">Weissella muntiaci</name>
    <dbReference type="NCBI Taxonomy" id="2508881"/>
    <lineage>
        <taxon>Bacteria</taxon>
        <taxon>Bacillati</taxon>
        <taxon>Bacillota</taxon>
        <taxon>Bacilli</taxon>
        <taxon>Lactobacillales</taxon>
        <taxon>Lactobacillaceae</taxon>
        <taxon>Weissella</taxon>
    </lineage>
</organism>
<evidence type="ECO:0000313" key="3">
    <source>
        <dbReference type="EMBL" id="TYC47988.1"/>
    </source>
</evidence>
<accession>A0A6C2C1W7</accession>
<dbReference type="Pfam" id="PF06970">
    <property type="entry name" value="RepA_N"/>
    <property type="match status" value="1"/>
</dbReference>
<dbReference type="AlphaFoldDB" id="A0A6C2C1W7"/>
<feature type="compositionally biased region" description="Polar residues" evidence="1">
    <location>
        <begin position="140"/>
        <end position="158"/>
    </location>
</feature>
<evidence type="ECO:0000313" key="4">
    <source>
        <dbReference type="Proteomes" id="UP000371977"/>
    </source>
</evidence>
<keyword evidence="4" id="KW-1185">Reference proteome</keyword>
<dbReference type="RefSeq" id="WP_148623649.1">
    <property type="nucleotide sequence ID" value="NZ_SDGZ01000025.1"/>
</dbReference>
<evidence type="ECO:0000256" key="1">
    <source>
        <dbReference type="SAM" id="MobiDB-lite"/>
    </source>
</evidence>